<dbReference type="RefSeq" id="WP_409360650.1">
    <property type="nucleotide sequence ID" value="NZ_CCMI01000102.1"/>
</dbReference>
<dbReference type="EMBL" id="FNED01000016">
    <property type="protein sequence ID" value="SDJ37187.1"/>
    <property type="molecule type" value="Genomic_DNA"/>
</dbReference>
<accession>A0A1G8T6Y5</accession>
<sequence length="56" mass="6376">MFSNTPRGARGSAIMYSGVETAKENNLSPYHYLLYLFETLPNIDLNNKEEIDKVLP</sequence>
<gene>
    <name evidence="2" type="ORF">SAMN04487909_116108</name>
</gene>
<evidence type="ECO:0000313" key="3">
    <source>
        <dbReference type="Proteomes" id="UP000182836"/>
    </source>
</evidence>
<feature type="domain" description="Transposase IS66 C-terminal" evidence="1">
    <location>
        <begin position="19"/>
        <end position="56"/>
    </location>
</feature>
<organism evidence="2 3">
    <name type="scientific">Aneurinibacillus migulanus</name>
    <name type="common">Bacillus migulanus</name>
    <dbReference type="NCBI Taxonomy" id="47500"/>
    <lineage>
        <taxon>Bacteria</taxon>
        <taxon>Bacillati</taxon>
        <taxon>Bacillota</taxon>
        <taxon>Bacilli</taxon>
        <taxon>Bacillales</taxon>
        <taxon>Paenibacillaceae</taxon>
        <taxon>Aneurinibacillus group</taxon>
        <taxon>Aneurinibacillus</taxon>
    </lineage>
</organism>
<dbReference type="AlphaFoldDB" id="A0A1G8T6Y5"/>
<name>A0A1G8T6Y5_ANEMI</name>
<dbReference type="Pfam" id="PF13817">
    <property type="entry name" value="DDE_Tnp_IS66_C"/>
    <property type="match status" value="1"/>
</dbReference>
<dbReference type="InterPro" id="IPR039552">
    <property type="entry name" value="IS66_C"/>
</dbReference>
<protein>
    <submittedName>
        <fullName evidence="2">IS66 C-terminal element</fullName>
    </submittedName>
</protein>
<proteinExistence type="predicted"/>
<reference evidence="2 3" key="1">
    <citation type="submission" date="2016-10" db="EMBL/GenBank/DDBJ databases">
        <authorList>
            <person name="de Groot N.N."/>
        </authorList>
    </citation>
    <scope>NUCLEOTIDE SEQUENCE [LARGE SCALE GENOMIC DNA]</scope>
    <source>
        <strain evidence="2 3">DSM 2895</strain>
    </source>
</reference>
<evidence type="ECO:0000313" key="2">
    <source>
        <dbReference type="EMBL" id="SDJ37187.1"/>
    </source>
</evidence>
<evidence type="ECO:0000259" key="1">
    <source>
        <dbReference type="Pfam" id="PF13817"/>
    </source>
</evidence>
<dbReference type="Proteomes" id="UP000182836">
    <property type="component" value="Unassembled WGS sequence"/>
</dbReference>